<organism evidence="10 11">
    <name type="scientific">Saccharomyces mikatae IFO 1815</name>
    <dbReference type="NCBI Taxonomy" id="226126"/>
    <lineage>
        <taxon>Eukaryota</taxon>
        <taxon>Fungi</taxon>
        <taxon>Dikarya</taxon>
        <taxon>Ascomycota</taxon>
        <taxon>Saccharomycotina</taxon>
        <taxon>Saccharomycetes</taxon>
        <taxon>Saccharomycetales</taxon>
        <taxon>Saccharomycetaceae</taxon>
        <taxon>Saccharomyces</taxon>
    </lineage>
</organism>
<dbReference type="GO" id="GO:0042276">
    <property type="term" value="P:error-prone translesion synthesis"/>
    <property type="evidence" value="ECO:0007669"/>
    <property type="project" value="TreeGrafter"/>
</dbReference>
<feature type="compositionally biased region" description="Polar residues" evidence="8">
    <location>
        <begin position="149"/>
        <end position="158"/>
    </location>
</feature>
<keyword evidence="6" id="KW-0539">Nucleus</keyword>
<name>A0AA35IX12_SACMI</name>
<keyword evidence="5" id="KW-0238">DNA-binding</keyword>
<evidence type="ECO:0000256" key="7">
    <source>
        <dbReference type="ARBA" id="ARBA00032930"/>
    </source>
</evidence>
<dbReference type="Pfam" id="PF04042">
    <property type="entry name" value="DNA_pol_E_B"/>
    <property type="match status" value="1"/>
</dbReference>
<dbReference type="InterPro" id="IPR007185">
    <property type="entry name" value="DNA_pol_a/d/e_bsu"/>
</dbReference>
<feature type="region of interest" description="Disordered" evidence="8">
    <location>
        <begin position="108"/>
        <end position="160"/>
    </location>
</feature>
<feature type="domain" description="DNA polymerase alpha/delta/epsilon subunit B" evidence="9">
    <location>
        <begin position="400"/>
        <end position="650"/>
    </location>
</feature>
<evidence type="ECO:0000256" key="1">
    <source>
        <dbReference type="ARBA" id="ARBA00004123"/>
    </source>
</evidence>
<keyword evidence="11" id="KW-1185">Reference proteome</keyword>
<evidence type="ECO:0000256" key="6">
    <source>
        <dbReference type="ARBA" id="ARBA00023242"/>
    </source>
</evidence>
<dbReference type="GO" id="GO:0008622">
    <property type="term" value="C:epsilon DNA polymerase complex"/>
    <property type="evidence" value="ECO:0007669"/>
    <property type="project" value="InterPro"/>
</dbReference>
<dbReference type="AlphaFoldDB" id="A0AA35IX12"/>
<reference evidence="10" key="1">
    <citation type="submission" date="2022-10" db="EMBL/GenBank/DDBJ databases">
        <authorList>
            <person name="Byrne P K."/>
        </authorList>
    </citation>
    <scope>NUCLEOTIDE SEQUENCE</scope>
    <source>
        <strain evidence="10">IFO1815</strain>
    </source>
</reference>
<evidence type="ECO:0000256" key="2">
    <source>
        <dbReference type="ARBA" id="ARBA00009560"/>
    </source>
</evidence>
<evidence type="ECO:0000256" key="4">
    <source>
        <dbReference type="ARBA" id="ARBA00022705"/>
    </source>
</evidence>
<dbReference type="PANTHER" id="PTHR12708:SF0">
    <property type="entry name" value="DNA POLYMERASE EPSILON SUBUNIT 2"/>
    <property type="match status" value="1"/>
</dbReference>
<feature type="compositionally biased region" description="Basic and acidic residues" evidence="8">
    <location>
        <begin position="108"/>
        <end position="117"/>
    </location>
</feature>
<protein>
    <recommendedName>
        <fullName evidence="3">DNA polymerase epsilon subunit B</fullName>
    </recommendedName>
    <alternativeName>
        <fullName evidence="7">DNA polymerase II subunit 2</fullName>
    </alternativeName>
</protein>
<feature type="compositionally biased region" description="Low complexity" evidence="8">
    <location>
        <begin position="129"/>
        <end position="141"/>
    </location>
</feature>
<evidence type="ECO:0000256" key="3">
    <source>
        <dbReference type="ARBA" id="ARBA00016011"/>
    </source>
</evidence>
<proteinExistence type="inferred from homology"/>
<accession>A0AA35IX12</accession>
<dbReference type="InterPro" id="IPR016266">
    <property type="entry name" value="POLE2"/>
</dbReference>
<dbReference type="GO" id="GO:0003677">
    <property type="term" value="F:DNA binding"/>
    <property type="evidence" value="ECO:0007669"/>
    <property type="project" value="UniProtKB-KW"/>
</dbReference>
<evidence type="ECO:0000259" key="9">
    <source>
        <dbReference type="Pfam" id="PF04042"/>
    </source>
</evidence>
<evidence type="ECO:0000256" key="5">
    <source>
        <dbReference type="ARBA" id="ARBA00023125"/>
    </source>
</evidence>
<gene>
    <name evidence="10" type="primary">SMKI16G3260</name>
    <name evidence="10" type="ORF">SMKI_16G3260</name>
</gene>
<dbReference type="GO" id="GO:0006261">
    <property type="term" value="P:DNA-templated DNA replication"/>
    <property type="evidence" value="ECO:0007669"/>
    <property type="project" value="InterPro"/>
</dbReference>
<comment type="subcellular location">
    <subcellularLocation>
        <location evidence="1">Nucleus</location>
    </subcellularLocation>
</comment>
<comment type="similarity">
    <text evidence="2">Belongs to the DNA polymerase epsilon subunit B family.</text>
</comment>
<dbReference type="PANTHER" id="PTHR12708">
    <property type="entry name" value="DNA POLYMERASE EPSILON SUBUNIT B"/>
    <property type="match status" value="1"/>
</dbReference>
<sequence length="689" mass="78465">MFSSGNVLPVKIQPPLLRPLAYRVLSKKYGLSIKSDGLSALAEFVGTNIGTNWKQGSTTIRFLEQFAAVWKQQERGLFIDQSGVNEVIQEMKEREKVEWSREQSIQHEEDILRRRGEDDNDSNDEMPMAADSSLQDALSSSPIREPNNKNEYGQSSKPENSKALNWRDYFKVINALQQQRFSYNPHKMQFIFVPNKKENELGNITGFLPDIKDKVQMFLTRYYLTNDRVMRNENFQNSDMFNPLSSMVSLQNELSRTDQQQQASNMSITPIKNLLGRNAQNFLLLGLLNRNFKGNWSLEDPSGSVEIDISQTIPTQGHYYVPGCMVLVEGIYYSVGNKFHVTSMTLPPGERREITLDTIGNLDLLGIHGLSNNNFIARLDKDLKIRLHLLEKELIDHKFVILGANLFLDDLKVMTALSKVLQKLNDDPPTLLLWQGSFTSVPVFASMSSRNISSSTQYKNNFDALAMLLSRFDNLTENTTMIFIPGPNDLWGSMVSLGASGTLPQDPIPSAFTKKINKVCKNIVWSSNPARIAYLSQEIIIFRDDLSERFKRHHMEFPFSESEDSFADNDNTVTKDSDIVPIDELVKEPDQLPQKIQESRKLVKTLLDQGHLSPFIDCLRPISWDLDHTLTLCPIPSTMILCDTTSAQFDLTYNGCKVINPGSFIHNRRARYMVYVPSSKKTIQEEIYI</sequence>
<dbReference type="RefSeq" id="XP_056080144.1">
    <property type="nucleotide sequence ID" value="XM_056226424.1"/>
</dbReference>
<evidence type="ECO:0000313" key="11">
    <source>
        <dbReference type="Proteomes" id="UP001161438"/>
    </source>
</evidence>
<evidence type="ECO:0000313" key="10">
    <source>
        <dbReference type="EMBL" id="CAI4037027.1"/>
    </source>
</evidence>
<dbReference type="GeneID" id="80921952"/>
<evidence type="ECO:0000256" key="8">
    <source>
        <dbReference type="SAM" id="MobiDB-lite"/>
    </source>
</evidence>
<keyword evidence="4" id="KW-0235">DNA replication</keyword>
<dbReference type="Proteomes" id="UP001161438">
    <property type="component" value="Chromosome 16"/>
</dbReference>
<dbReference type="EMBL" id="OX365772">
    <property type="protein sequence ID" value="CAI4037027.1"/>
    <property type="molecule type" value="Genomic_DNA"/>
</dbReference>